<name>A0ABV7EZV0_9BURK</name>
<dbReference type="Proteomes" id="UP001595530">
    <property type="component" value="Unassembled WGS sequence"/>
</dbReference>
<reference evidence="2" key="1">
    <citation type="journal article" date="2019" name="Int. J. Syst. Evol. Microbiol.">
        <title>The Global Catalogue of Microorganisms (GCM) 10K type strain sequencing project: providing services to taxonomists for standard genome sequencing and annotation.</title>
        <authorList>
            <consortium name="The Broad Institute Genomics Platform"/>
            <consortium name="The Broad Institute Genome Sequencing Center for Infectious Disease"/>
            <person name="Wu L."/>
            <person name="Ma J."/>
        </authorList>
    </citation>
    <scope>NUCLEOTIDE SEQUENCE [LARGE SCALE GENOMIC DNA]</scope>
    <source>
        <strain evidence="2">KCTC 42986</strain>
    </source>
</reference>
<evidence type="ECO:0008006" key="3">
    <source>
        <dbReference type="Google" id="ProtNLM"/>
    </source>
</evidence>
<comment type="caution">
    <text evidence="1">The sequence shown here is derived from an EMBL/GenBank/DDBJ whole genome shotgun (WGS) entry which is preliminary data.</text>
</comment>
<evidence type="ECO:0000313" key="1">
    <source>
        <dbReference type="EMBL" id="MFC3107486.1"/>
    </source>
</evidence>
<dbReference type="RefSeq" id="WP_390328380.1">
    <property type="nucleotide sequence ID" value="NZ_JBHRTP010000016.1"/>
</dbReference>
<keyword evidence="2" id="KW-1185">Reference proteome</keyword>
<gene>
    <name evidence="1" type="ORF">ACFOFO_05860</name>
</gene>
<proteinExistence type="predicted"/>
<sequence>MPLKPPEPTWCIGAIRRAGADTLVAGSAMFGAPEADQGYRTIMQKLREQAAPR</sequence>
<organism evidence="1 2">
    <name type="scientific">Undibacterium arcticum</name>
    <dbReference type="NCBI Taxonomy" id="1762892"/>
    <lineage>
        <taxon>Bacteria</taxon>
        <taxon>Pseudomonadati</taxon>
        <taxon>Pseudomonadota</taxon>
        <taxon>Betaproteobacteria</taxon>
        <taxon>Burkholderiales</taxon>
        <taxon>Oxalobacteraceae</taxon>
        <taxon>Undibacterium</taxon>
    </lineage>
</organism>
<dbReference type="EMBL" id="JBHRTP010000016">
    <property type="protein sequence ID" value="MFC3107486.1"/>
    <property type="molecule type" value="Genomic_DNA"/>
</dbReference>
<protein>
    <recommendedName>
        <fullName evidence="3">Ribulose-phosphate 3-epimerase</fullName>
    </recommendedName>
</protein>
<accession>A0ABV7EZV0</accession>
<evidence type="ECO:0000313" key="2">
    <source>
        <dbReference type="Proteomes" id="UP001595530"/>
    </source>
</evidence>